<feature type="domain" description="Leucine-rich repeat-containing N-terminal plant-type" evidence="11">
    <location>
        <begin position="286"/>
        <end position="323"/>
    </location>
</feature>
<protein>
    <submittedName>
        <fullName evidence="12">Receptor-like kinase TMK3</fullName>
    </submittedName>
</protein>
<dbReference type="InterPro" id="IPR032675">
    <property type="entry name" value="LRR_dom_sf"/>
</dbReference>
<feature type="signal peptide" evidence="10">
    <location>
        <begin position="1"/>
        <end position="26"/>
    </location>
</feature>
<evidence type="ECO:0000256" key="3">
    <source>
        <dbReference type="ARBA" id="ARBA00022692"/>
    </source>
</evidence>
<dbReference type="PANTHER" id="PTHR47986:SF34">
    <property type="entry name" value="RECEPTOR-LIKE KINASE TMK2"/>
    <property type="match status" value="1"/>
</dbReference>
<evidence type="ECO:0000256" key="8">
    <source>
        <dbReference type="ARBA" id="ARBA00023170"/>
    </source>
</evidence>
<dbReference type="InterPro" id="IPR052422">
    <property type="entry name" value="Auxin_Ser/Thr_Kinase"/>
</dbReference>
<proteinExistence type="predicted"/>
<comment type="subcellular location">
    <subcellularLocation>
        <location evidence="1">Membrane</location>
        <topology evidence="1">Single-pass membrane protein</topology>
    </subcellularLocation>
</comment>
<dbReference type="FunFam" id="3.80.10.10:FF:000129">
    <property type="entry name" value="Leucine-rich repeat receptor-like kinase"/>
    <property type="match status" value="1"/>
</dbReference>
<name>A0A199VYE0_ANACO</name>
<evidence type="ECO:0000256" key="6">
    <source>
        <dbReference type="ARBA" id="ARBA00022989"/>
    </source>
</evidence>
<dbReference type="AlphaFoldDB" id="A0A199VYE0"/>
<dbReference type="InterPro" id="IPR013210">
    <property type="entry name" value="LRR_N_plant-typ"/>
</dbReference>
<keyword evidence="4 10" id="KW-0732">Signal</keyword>
<evidence type="ECO:0000256" key="1">
    <source>
        <dbReference type="ARBA" id="ARBA00004167"/>
    </source>
</evidence>
<evidence type="ECO:0000256" key="5">
    <source>
        <dbReference type="ARBA" id="ARBA00022737"/>
    </source>
</evidence>
<evidence type="ECO:0000256" key="10">
    <source>
        <dbReference type="SAM" id="SignalP"/>
    </source>
</evidence>
<dbReference type="EMBL" id="LSRQ01000613">
    <property type="protein sequence ID" value="OAY81720.1"/>
    <property type="molecule type" value="Genomic_DNA"/>
</dbReference>
<dbReference type="PANTHER" id="PTHR47986">
    <property type="entry name" value="OSJNBA0070M12.3 PROTEIN"/>
    <property type="match status" value="1"/>
</dbReference>
<keyword evidence="5" id="KW-0677">Repeat</keyword>
<evidence type="ECO:0000256" key="4">
    <source>
        <dbReference type="ARBA" id="ARBA00022729"/>
    </source>
</evidence>
<dbReference type="Pfam" id="PF00560">
    <property type="entry name" value="LRR_1"/>
    <property type="match status" value="3"/>
</dbReference>
<keyword evidence="9" id="KW-0325">Glycoprotein</keyword>
<dbReference type="GO" id="GO:0016301">
    <property type="term" value="F:kinase activity"/>
    <property type="evidence" value="ECO:0007669"/>
    <property type="project" value="UniProtKB-KW"/>
</dbReference>
<keyword evidence="12" id="KW-0418">Kinase</keyword>
<dbReference type="Gene3D" id="3.80.10.10">
    <property type="entry name" value="Ribonuclease Inhibitor"/>
    <property type="match status" value="2"/>
</dbReference>
<evidence type="ECO:0000313" key="12">
    <source>
        <dbReference type="EMBL" id="OAY81720.1"/>
    </source>
</evidence>
<sequence>MAKFSHLISFLITFLCCSNVFTFVSALSVDSQLMWDIVGSFSSPHLPGTDPCEGPWINVGCDKGRVTDLVFYDLQLSGTLHPSIAKLSALQSVDLSNNPLSGPLPSLADLEFLDTLILHDTAFSSIPTDFFSGLIRLRRVSMDNIPLAPWSLPSSLSGSSNLSDLSASNAGITGAIPDEFASLSSLANLTLSHNNLTGHISMIGAPPQLVRIELQSNHLTGPIPDLSNLTLLQSFQARDNDLTGIVPLSLRWRATLRNVSLSNNKLQGPFPNSFCRTVPGPCDARVTILLEVAAGFGYPLELASSWTGNDPCTDSRWLGIGCDAKANDIVVLDFSNRNFSGTISSNVAELTSLKKIVLSNNRLHGSIPESLAALPVLQLLDVTNNNLSGKVPKFRSSVTLKLSGNHFDNGY</sequence>
<evidence type="ECO:0000256" key="2">
    <source>
        <dbReference type="ARBA" id="ARBA00022614"/>
    </source>
</evidence>
<dbReference type="GO" id="GO:0016020">
    <property type="term" value="C:membrane"/>
    <property type="evidence" value="ECO:0007669"/>
    <property type="project" value="UniProtKB-SubCell"/>
</dbReference>
<comment type="caution">
    <text evidence="12">The sequence shown here is derived from an EMBL/GenBank/DDBJ whole genome shotgun (WGS) entry which is preliminary data.</text>
</comment>
<gene>
    <name evidence="12" type="ORF">ACMD2_18377</name>
</gene>
<keyword evidence="8 12" id="KW-0675">Receptor</keyword>
<keyword evidence="3" id="KW-0812">Transmembrane</keyword>
<feature type="domain" description="Leucine-rich repeat-containing N-terminal plant-type" evidence="11">
    <location>
        <begin position="47"/>
        <end position="62"/>
    </location>
</feature>
<reference evidence="12 13" key="1">
    <citation type="journal article" date="2016" name="DNA Res.">
        <title>The draft genome of MD-2 pineapple using hybrid error correction of long reads.</title>
        <authorList>
            <person name="Redwan R.M."/>
            <person name="Saidin A."/>
            <person name="Kumar S.V."/>
        </authorList>
    </citation>
    <scope>NUCLEOTIDE SEQUENCE [LARGE SCALE GENOMIC DNA]</scope>
    <source>
        <strain evidence="13">cv. MD2</strain>
        <tissue evidence="12">Leaf</tissue>
    </source>
</reference>
<dbReference type="InterPro" id="IPR001611">
    <property type="entry name" value="Leu-rich_rpt"/>
</dbReference>
<evidence type="ECO:0000313" key="13">
    <source>
        <dbReference type="Proteomes" id="UP000092600"/>
    </source>
</evidence>
<dbReference type="Proteomes" id="UP000092600">
    <property type="component" value="Unassembled WGS sequence"/>
</dbReference>
<dbReference type="STRING" id="4615.A0A199VYE0"/>
<organism evidence="12 13">
    <name type="scientific">Ananas comosus</name>
    <name type="common">Pineapple</name>
    <name type="synonym">Ananas ananas</name>
    <dbReference type="NCBI Taxonomy" id="4615"/>
    <lineage>
        <taxon>Eukaryota</taxon>
        <taxon>Viridiplantae</taxon>
        <taxon>Streptophyta</taxon>
        <taxon>Embryophyta</taxon>
        <taxon>Tracheophyta</taxon>
        <taxon>Spermatophyta</taxon>
        <taxon>Magnoliopsida</taxon>
        <taxon>Liliopsida</taxon>
        <taxon>Poales</taxon>
        <taxon>Bromeliaceae</taxon>
        <taxon>Bromelioideae</taxon>
        <taxon>Ananas</taxon>
    </lineage>
</organism>
<evidence type="ECO:0000256" key="7">
    <source>
        <dbReference type="ARBA" id="ARBA00023136"/>
    </source>
</evidence>
<accession>A0A199VYE0</accession>
<evidence type="ECO:0000259" key="11">
    <source>
        <dbReference type="Pfam" id="PF08263"/>
    </source>
</evidence>
<feature type="chain" id="PRO_5008508496" evidence="10">
    <location>
        <begin position="27"/>
        <end position="411"/>
    </location>
</feature>
<keyword evidence="12" id="KW-0808">Transferase</keyword>
<keyword evidence="2" id="KW-0433">Leucine-rich repeat</keyword>
<evidence type="ECO:0000256" key="9">
    <source>
        <dbReference type="ARBA" id="ARBA00023180"/>
    </source>
</evidence>
<dbReference type="Pfam" id="PF08263">
    <property type="entry name" value="LRRNT_2"/>
    <property type="match status" value="2"/>
</dbReference>
<keyword evidence="7" id="KW-0472">Membrane</keyword>
<dbReference type="SUPFAM" id="SSF52058">
    <property type="entry name" value="L domain-like"/>
    <property type="match status" value="1"/>
</dbReference>
<keyword evidence="6" id="KW-1133">Transmembrane helix</keyword>